<dbReference type="Proteomes" id="UP000027730">
    <property type="component" value="Unassembled WGS sequence"/>
</dbReference>
<dbReference type="GeneID" id="25410658"/>
<name>A0A074WSZ7_9PEZI</name>
<dbReference type="AlphaFoldDB" id="A0A074WSZ7"/>
<protein>
    <submittedName>
        <fullName evidence="1">Uncharacterized protein</fullName>
    </submittedName>
</protein>
<evidence type="ECO:0000313" key="1">
    <source>
        <dbReference type="EMBL" id="KEQ72887.1"/>
    </source>
</evidence>
<proteinExistence type="predicted"/>
<gene>
    <name evidence="1" type="ORF">M436DRAFT_47156</name>
</gene>
<keyword evidence="2" id="KW-1185">Reference proteome</keyword>
<sequence length="153" mass="17851">MSRIPPQRNLNTLFSARFEPFPRPVNCTTFTATDTIVKDERHPLNIPFSRRLDEWNPKRLHWIIRTPLSISKKRTIRSWVTRRFRDTLIDELKNSGFNRWGEPLVPSRLKSPLTGALAITILPPALTASVQDVRHICSSILRKNVFSRQRPTR</sequence>
<dbReference type="HOGENOM" id="CLU_120066_0_0_1"/>
<dbReference type="OrthoDB" id="5238363at2759"/>
<reference evidence="1 2" key="1">
    <citation type="journal article" date="2014" name="BMC Genomics">
        <title>Genome sequencing of four Aureobasidium pullulans varieties: biotechnological potential, stress tolerance, and description of new species.</title>
        <authorList>
            <person name="Gostin Ar C."/>
            <person name="Ohm R.A."/>
            <person name="Kogej T."/>
            <person name="Sonjak S."/>
            <person name="Turk M."/>
            <person name="Zajc J."/>
            <person name="Zalar P."/>
            <person name="Grube M."/>
            <person name="Sun H."/>
            <person name="Han J."/>
            <person name="Sharma A."/>
            <person name="Chiniquy J."/>
            <person name="Ngan C.Y."/>
            <person name="Lipzen A."/>
            <person name="Barry K."/>
            <person name="Grigoriev I.V."/>
            <person name="Gunde-Cimerman N."/>
        </authorList>
    </citation>
    <scope>NUCLEOTIDE SEQUENCE [LARGE SCALE GENOMIC DNA]</scope>
    <source>
        <strain evidence="1 2">CBS 147.97</strain>
    </source>
</reference>
<accession>A0A074WSZ7</accession>
<dbReference type="EMBL" id="KL584710">
    <property type="protein sequence ID" value="KEQ72887.1"/>
    <property type="molecule type" value="Genomic_DNA"/>
</dbReference>
<dbReference type="RefSeq" id="XP_013426986.1">
    <property type="nucleotide sequence ID" value="XM_013571532.1"/>
</dbReference>
<dbReference type="STRING" id="1043004.A0A074WSZ7"/>
<evidence type="ECO:0000313" key="2">
    <source>
        <dbReference type="Proteomes" id="UP000027730"/>
    </source>
</evidence>
<organism evidence="1 2">
    <name type="scientific">Aureobasidium namibiae CBS 147.97</name>
    <dbReference type="NCBI Taxonomy" id="1043004"/>
    <lineage>
        <taxon>Eukaryota</taxon>
        <taxon>Fungi</taxon>
        <taxon>Dikarya</taxon>
        <taxon>Ascomycota</taxon>
        <taxon>Pezizomycotina</taxon>
        <taxon>Dothideomycetes</taxon>
        <taxon>Dothideomycetidae</taxon>
        <taxon>Dothideales</taxon>
        <taxon>Saccotheciaceae</taxon>
        <taxon>Aureobasidium</taxon>
    </lineage>
</organism>